<accession>A0ABP2YJS8</accession>
<proteinExistence type="inferred from homology"/>
<evidence type="ECO:0000256" key="1">
    <source>
        <dbReference type="ARBA" id="ARBA00008005"/>
    </source>
</evidence>
<dbReference type="Proteomes" id="UP000016646">
    <property type="component" value="Unassembled WGS sequence"/>
</dbReference>
<comment type="similarity">
    <text evidence="1">Belongs to the myoviridae tail sheath protein family.</text>
</comment>
<dbReference type="InterPro" id="IPR035089">
    <property type="entry name" value="Phage_sheath_subtilisin"/>
</dbReference>
<reference evidence="3 4" key="1">
    <citation type="submission" date="2013-08" db="EMBL/GenBank/DDBJ databases">
        <authorList>
            <person name="Durkin A.S."/>
            <person name="Haft D.R."/>
            <person name="McCorrison J."/>
            <person name="Torralba M."/>
            <person name="Gillis M."/>
            <person name="Haft D.H."/>
            <person name="Methe B."/>
            <person name="Sutton G."/>
            <person name="Nelson K.E."/>
        </authorList>
    </citation>
    <scope>NUCLEOTIDE SEQUENCE [LARGE SCALE GENOMIC DNA]</scope>
    <source>
        <strain evidence="3 4">ATCC 35536</strain>
    </source>
</reference>
<protein>
    <submittedName>
        <fullName evidence="3">Phage tail sheath protein</fullName>
    </submittedName>
</protein>
<evidence type="ECO:0000313" key="4">
    <source>
        <dbReference type="Proteomes" id="UP000016646"/>
    </source>
</evidence>
<evidence type="ECO:0000313" key="3">
    <source>
        <dbReference type="EMBL" id="ERK00426.1"/>
    </source>
</evidence>
<feature type="domain" description="Tail sheath protein subtilisin-like" evidence="2">
    <location>
        <begin position="206"/>
        <end position="366"/>
    </location>
</feature>
<keyword evidence="4" id="KW-1185">Reference proteome</keyword>
<name>A0ABP2YJS8_TRESO</name>
<dbReference type="EMBL" id="AVQI01000067">
    <property type="protein sequence ID" value="ERK00426.1"/>
    <property type="molecule type" value="Genomic_DNA"/>
</dbReference>
<sequence>MGEIMAIAFTQIPAGLLVPGQYQEIDNSLAGETGDIKTALIVGVKTKTGKAQAGVPVNIVSASQAADACGYGSPVSIMAASFLSINKTEKLYVLPIDEPAAGTAWKREYTVEAANAGAGSVMLTVNGRGVWAAVSAGLTADKIAAAIVAACNGLENNPIEATADGAGKITFSSIYKGAAGNKNTLEVKSLAAGVTVKAGTKTDGTGVADLSKLPEMLGAKRWNYIVFDFDDEASIKLLAEELESRYSATRQIGGRAFVALSGDVGSASEAGSILAQAVKINSPHICLIPRGEAVSLPCEWASRFAASACRVLADDPSANTYDTKITGLGADSEYDFATRQKLLEAGVATWRLDPTGNVLIERLVTSYTENTDGGRDTSYLDIQVVETVDAVRTYINAEAKKRFKAWKLASTDENFGAGAKVMTPGIWRSFLADLYQTVFIGQKNWCQDFESYKASILVEVKAGSKTRLEYRHQPVLIGQFLIGAGLNQFK</sequence>
<organism evidence="3 4">
    <name type="scientific">Treponema socranskii subsp. socranskii VPI DR56BR1116 = ATCC 35536</name>
    <dbReference type="NCBI Taxonomy" id="1125725"/>
    <lineage>
        <taxon>Bacteria</taxon>
        <taxon>Pseudomonadati</taxon>
        <taxon>Spirochaetota</taxon>
        <taxon>Spirochaetia</taxon>
        <taxon>Spirochaetales</taxon>
        <taxon>Treponemataceae</taxon>
        <taxon>Treponema</taxon>
    </lineage>
</organism>
<dbReference type="Pfam" id="PF04984">
    <property type="entry name" value="Phage_sheath_1"/>
    <property type="match status" value="1"/>
</dbReference>
<gene>
    <name evidence="3" type="ORF">HMPREF0860_1035</name>
</gene>
<comment type="caution">
    <text evidence="3">The sequence shown here is derived from an EMBL/GenBank/DDBJ whole genome shotgun (WGS) entry which is preliminary data.</text>
</comment>
<evidence type="ECO:0000259" key="2">
    <source>
        <dbReference type="Pfam" id="PF04984"/>
    </source>
</evidence>